<dbReference type="GO" id="GO:0016787">
    <property type="term" value="F:hydrolase activity"/>
    <property type="evidence" value="ECO:0007669"/>
    <property type="project" value="UniProtKB-KW"/>
</dbReference>
<dbReference type="Pfam" id="PF00561">
    <property type="entry name" value="Abhydrolase_1"/>
    <property type="match status" value="1"/>
</dbReference>
<protein>
    <submittedName>
        <fullName evidence="2">Alpha/beta hydrolase</fullName>
    </submittedName>
</protein>
<dbReference type="SUPFAM" id="SSF53474">
    <property type="entry name" value="alpha/beta-Hydrolases"/>
    <property type="match status" value="1"/>
</dbReference>
<gene>
    <name evidence="2" type="ORF">I5677_10185</name>
</gene>
<proteinExistence type="predicted"/>
<dbReference type="AlphaFoldDB" id="A0A8J7HBM2"/>
<dbReference type="Gene3D" id="3.40.50.1820">
    <property type="entry name" value="alpha/beta hydrolase"/>
    <property type="match status" value="1"/>
</dbReference>
<dbReference type="PANTHER" id="PTHR43358">
    <property type="entry name" value="ALPHA/BETA-HYDROLASE"/>
    <property type="match status" value="1"/>
</dbReference>
<dbReference type="InterPro" id="IPR029058">
    <property type="entry name" value="AB_hydrolase_fold"/>
</dbReference>
<evidence type="ECO:0000313" key="3">
    <source>
        <dbReference type="Proteomes" id="UP000623269"/>
    </source>
</evidence>
<dbReference type="RefSeq" id="WP_197661483.1">
    <property type="nucleotide sequence ID" value="NZ_JAEAGR010000010.1"/>
</dbReference>
<dbReference type="InterPro" id="IPR000073">
    <property type="entry name" value="AB_hydrolase_1"/>
</dbReference>
<dbReference type="Proteomes" id="UP000623269">
    <property type="component" value="Unassembled WGS sequence"/>
</dbReference>
<organism evidence="2 3">
    <name type="scientific">Mobilitalea sibirica</name>
    <dbReference type="NCBI Taxonomy" id="1462919"/>
    <lineage>
        <taxon>Bacteria</taxon>
        <taxon>Bacillati</taxon>
        <taxon>Bacillota</taxon>
        <taxon>Clostridia</taxon>
        <taxon>Lachnospirales</taxon>
        <taxon>Lachnospiraceae</taxon>
        <taxon>Mobilitalea</taxon>
    </lineage>
</organism>
<keyword evidence="3" id="KW-1185">Reference proteome</keyword>
<dbReference type="InterPro" id="IPR052920">
    <property type="entry name" value="DNA-binding_regulatory"/>
</dbReference>
<accession>A0A8J7HBM2</accession>
<evidence type="ECO:0000313" key="2">
    <source>
        <dbReference type="EMBL" id="MBH1941261.1"/>
    </source>
</evidence>
<name>A0A8J7HBM2_9FIRM</name>
<dbReference type="PANTHER" id="PTHR43358:SF5">
    <property type="entry name" value="EXPORTED PROTEIN"/>
    <property type="match status" value="1"/>
</dbReference>
<dbReference type="EMBL" id="JAEAGR010000010">
    <property type="protein sequence ID" value="MBH1941261.1"/>
    <property type="molecule type" value="Genomic_DNA"/>
</dbReference>
<feature type="domain" description="AB hydrolase-1" evidence="1">
    <location>
        <begin position="90"/>
        <end position="204"/>
    </location>
</feature>
<reference evidence="2" key="1">
    <citation type="submission" date="2020-12" db="EMBL/GenBank/DDBJ databases">
        <title>M. sibirica DSM 26468T genome.</title>
        <authorList>
            <person name="Thieme N."/>
            <person name="Rettenmaier R."/>
            <person name="Zverlov V."/>
            <person name="Liebl W."/>
        </authorList>
    </citation>
    <scope>NUCLEOTIDE SEQUENCE</scope>
    <source>
        <strain evidence="2">DSM 26468</strain>
    </source>
</reference>
<evidence type="ECO:0000259" key="1">
    <source>
        <dbReference type="Pfam" id="PF00561"/>
    </source>
</evidence>
<comment type="caution">
    <text evidence="2">The sequence shown here is derived from an EMBL/GenBank/DDBJ whole genome shotgun (WGS) entry which is preliminary data.</text>
</comment>
<keyword evidence="2" id="KW-0378">Hydrolase</keyword>
<sequence length="309" mass="35920">MKIVCIWTMAILWWLSNLILKPRKLSCQKVYKLEEKRGKFSSASYKATIKMVFDLPSDFGYKISCEQLEPNQRLENVTENDKKPVKKIAVLCHGFTYAKYACLSYAEIYLKLGFTVIIYDHRNHGLSGKAYTTMGYYERFDLKKVIDWCYDTYGSDCMILTHGESMGAATVLMHLGIDNRVKCAIADCAYSDLIQLLKHQLHVYYHFPKCLIKVESLITYLRAGFWYKEVSPIKVVSNTDIPILFIHGKKDCYVPTDMSRQMYSCKKNKKAIYLVGKAKHAESCLVNRKGYEEKVRRFLKVFFENDVKL</sequence>